<organism evidence="2 3">
    <name type="scientific">Myxococcus landrumensis</name>
    <dbReference type="NCBI Taxonomy" id="2813577"/>
    <lineage>
        <taxon>Bacteria</taxon>
        <taxon>Pseudomonadati</taxon>
        <taxon>Myxococcota</taxon>
        <taxon>Myxococcia</taxon>
        <taxon>Myxococcales</taxon>
        <taxon>Cystobacterineae</taxon>
        <taxon>Myxococcaceae</taxon>
        <taxon>Myxococcus</taxon>
    </lineage>
</organism>
<proteinExistence type="predicted"/>
<keyword evidence="1" id="KW-0732">Signal</keyword>
<sequence>MSRIRPLFLSWSRRSVSWALALGFSPLAALASDAAFFAPPEVPVSELTALSSQYVQEIALDMCNWSNRPTNSTCTAQNPADAPSTWKRANAVACLAPTAPPPSTSWFDLSPSVSCPYDAINGCRTQQWHWPDGRYLSGWGWSVIHCPSNPVDWSTGLYTKPLATTVSNHVFLQVPGFLSHSQPRTVRGQVKVMLYASRPVSPSGLPNVGMSATLALQTQGTDNVWRDIATRVLSAPPYGPGTAYEMFELEAVVQPYTPVRVELRANTLPSLRVSDENNIWMNYHLIADLIEARLILPDCIPDQSRPGFCL</sequence>
<gene>
    <name evidence="2" type="ORF">JY572_19795</name>
</gene>
<evidence type="ECO:0000256" key="1">
    <source>
        <dbReference type="SAM" id="SignalP"/>
    </source>
</evidence>
<evidence type="ECO:0000313" key="3">
    <source>
        <dbReference type="Proteomes" id="UP000663090"/>
    </source>
</evidence>
<dbReference type="Proteomes" id="UP000663090">
    <property type="component" value="Chromosome"/>
</dbReference>
<dbReference type="RefSeq" id="WP_206712461.1">
    <property type="nucleotide sequence ID" value="NZ_CP071091.1"/>
</dbReference>
<keyword evidence="3" id="KW-1185">Reference proteome</keyword>
<name>A0ABX7MW84_9BACT</name>
<feature type="chain" id="PRO_5046444739" evidence="1">
    <location>
        <begin position="32"/>
        <end position="310"/>
    </location>
</feature>
<reference evidence="2 3" key="1">
    <citation type="submission" date="2021-02" db="EMBL/GenBank/DDBJ databases">
        <title>De Novo genome assembly of isolated myxobacteria.</title>
        <authorList>
            <person name="Stevens D.C."/>
        </authorList>
    </citation>
    <scope>NUCLEOTIDE SEQUENCE [LARGE SCALE GENOMIC DNA]</scope>
    <source>
        <strain evidence="2 3">SCHIC003</strain>
    </source>
</reference>
<evidence type="ECO:0000313" key="2">
    <source>
        <dbReference type="EMBL" id="QSQ10692.1"/>
    </source>
</evidence>
<accession>A0ABX7MW84</accession>
<protein>
    <submittedName>
        <fullName evidence="2">Uncharacterized protein</fullName>
    </submittedName>
</protein>
<dbReference type="EMBL" id="CP071091">
    <property type="protein sequence ID" value="QSQ10692.1"/>
    <property type="molecule type" value="Genomic_DNA"/>
</dbReference>
<feature type="signal peptide" evidence="1">
    <location>
        <begin position="1"/>
        <end position="31"/>
    </location>
</feature>